<reference evidence="2 3" key="2">
    <citation type="journal article" date="2016" name="Genome Announc.">
        <title>Complete Genome Sequence of Sphingopyxis terrae Strain 203-1 (NBRC 111660), a Polyethylene Glycol Degrader.</title>
        <authorList>
            <person name="Ohtsubo Y."/>
            <person name="Nonoyama S."/>
            <person name="Nagata Y."/>
            <person name="Numata M."/>
            <person name="Tsuchikane K."/>
            <person name="Hosoyama A."/>
            <person name="Yamazoe A."/>
            <person name="Tsuda M."/>
            <person name="Fujita N."/>
            <person name="Kawai F."/>
        </authorList>
    </citation>
    <scope>NUCLEOTIDE SEQUENCE [LARGE SCALE GENOMIC DNA]</scope>
    <source>
        <strain evidence="2 3">203-1</strain>
    </source>
</reference>
<dbReference type="RefSeq" id="WP_202988379.1">
    <property type="nucleotide sequence ID" value="NZ_CP013342.1"/>
</dbReference>
<reference evidence="3" key="1">
    <citation type="submission" date="2015-11" db="EMBL/GenBank/DDBJ databases">
        <title>Complete genome sequence of a polyethylene glycol-degrading strain Sphingopyxis terrae strain 203-1 (NBRC 15098).</title>
        <authorList>
            <person name="Yoshiyuki O."/>
            <person name="Shouta N."/>
            <person name="Nagata Y."/>
            <person name="Numata M."/>
            <person name="Tsuchikane K."/>
            <person name="Hosoyama A."/>
            <person name="Yamazoe A."/>
            <person name="Tsuda M."/>
            <person name="Fujita N."/>
            <person name="Kawai F."/>
        </authorList>
    </citation>
    <scope>NUCLEOTIDE SEQUENCE [LARGE SCALE GENOMIC DNA]</scope>
    <source>
        <strain evidence="3">203-1</strain>
    </source>
</reference>
<dbReference type="InterPro" id="IPR037401">
    <property type="entry name" value="SnoaL-like"/>
</dbReference>
<dbReference type="Pfam" id="PF12680">
    <property type="entry name" value="SnoaL_2"/>
    <property type="match status" value="1"/>
</dbReference>
<gene>
    <name evidence="2" type="ORF">AOA14_04405</name>
</gene>
<dbReference type="Proteomes" id="UP000076234">
    <property type="component" value="Chromosome"/>
</dbReference>
<dbReference type="InterPro" id="IPR032710">
    <property type="entry name" value="NTF2-like_dom_sf"/>
</dbReference>
<dbReference type="EMBL" id="CP013342">
    <property type="protein sequence ID" value="AMU93844.1"/>
    <property type="molecule type" value="Genomic_DNA"/>
</dbReference>
<sequence>MHASDTAGANRETYVGLPMADAVTQDFVRDFGSRWEAAWNSHDTDEVMALIHPDIRWNDTIFWPDVIRGQDAMRAYVDKIWAVMPDVQFREVQLFVAIDSGRALYLFEQTSSAPPASGKDTRATTYGCDIFLGFRDGLLSDYMAQYEITDMMRQFGMLPPRGQRIGGAYLLSLLGAESAKRS</sequence>
<proteinExistence type="predicted"/>
<accession>A0A142VVN4</accession>
<evidence type="ECO:0000313" key="2">
    <source>
        <dbReference type="EMBL" id="AMU93844.1"/>
    </source>
</evidence>
<dbReference type="KEGG" id="ster:AOA14_04405"/>
<evidence type="ECO:0000259" key="1">
    <source>
        <dbReference type="Pfam" id="PF12680"/>
    </source>
</evidence>
<dbReference type="STRING" id="1219058.AOA14_04405"/>
<feature type="domain" description="SnoaL-like" evidence="1">
    <location>
        <begin position="34"/>
        <end position="139"/>
    </location>
</feature>
<dbReference type="SUPFAM" id="SSF54427">
    <property type="entry name" value="NTF2-like"/>
    <property type="match status" value="1"/>
</dbReference>
<name>A0A142VVN4_9SPHN</name>
<evidence type="ECO:0000313" key="3">
    <source>
        <dbReference type="Proteomes" id="UP000076234"/>
    </source>
</evidence>
<protein>
    <recommendedName>
        <fullName evidence="1">SnoaL-like domain-containing protein</fullName>
    </recommendedName>
</protein>
<dbReference type="AlphaFoldDB" id="A0A142VVN4"/>
<dbReference type="Gene3D" id="3.10.450.50">
    <property type="match status" value="1"/>
</dbReference>
<organism evidence="2 3">
    <name type="scientific">Sphingopyxis terrae subsp. terrae NBRC 15098</name>
    <dbReference type="NCBI Taxonomy" id="1219058"/>
    <lineage>
        <taxon>Bacteria</taxon>
        <taxon>Pseudomonadati</taxon>
        <taxon>Pseudomonadota</taxon>
        <taxon>Alphaproteobacteria</taxon>
        <taxon>Sphingomonadales</taxon>
        <taxon>Sphingomonadaceae</taxon>
        <taxon>Sphingopyxis</taxon>
    </lineage>
</organism>